<organism evidence="1 2">
    <name type="scientific">Ophiocordyceps sinensis (strain Co18 / CGMCC 3.14243)</name>
    <name type="common">Yarsagumba caterpillar fungus</name>
    <name type="synonym">Hirsutella sinensis</name>
    <dbReference type="NCBI Taxonomy" id="911162"/>
    <lineage>
        <taxon>Eukaryota</taxon>
        <taxon>Fungi</taxon>
        <taxon>Dikarya</taxon>
        <taxon>Ascomycota</taxon>
        <taxon>Pezizomycotina</taxon>
        <taxon>Sordariomycetes</taxon>
        <taxon>Hypocreomycetidae</taxon>
        <taxon>Hypocreales</taxon>
        <taxon>Ophiocordycipitaceae</taxon>
        <taxon>Ophiocordyceps</taxon>
    </lineage>
</organism>
<proteinExistence type="predicted"/>
<gene>
    <name evidence="1" type="ORF">OCS_04080</name>
</gene>
<dbReference type="Proteomes" id="UP000019374">
    <property type="component" value="Unassembled WGS sequence"/>
</dbReference>
<dbReference type="EMBL" id="KE652911">
    <property type="protein sequence ID" value="EQL00206.1"/>
    <property type="molecule type" value="Genomic_DNA"/>
</dbReference>
<dbReference type="HOGENOM" id="CLU_2483948_0_0_1"/>
<protein>
    <submittedName>
        <fullName evidence="1">Uncharacterized protein</fullName>
    </submittedName>
</protein>
<accession>T5ACT4</accession>
<reference evidence="1 2" key="1">
    <citation type="journal article" date="2013" name="Chin. Sci. Bull.">
        <title>Genome survey uncovers the secrets of sex and lifestyle in caterpillar fungus.</title>
        <authorList>
            <person name="Hu X."/>
            <person name="Zhang Y."/>
            <person name="Xiao G."/>
            <person name="Zheng P."/>
            <person name="Xia Y."/>
            <person name="Zhang X."/>
            <person name="St Leger R.J."/>
            <person name="Liu X."/>
            <person name="Wang C."/>
        </authorList>
    </citation>
    <scope>NUCLEOTIDE SEQUENCE [LARGE SCALE GENOMIC DNA]</scope>
    <source>
        <strain evidence="2">Co18 / CGMCC 3.14243</strain>
        <tissue evidence="1">Fruit-body</tissue>
    </source>
</reference>
<evidence type="ECO:0000313" key="2">
    <source>
        <dbReference type="Proteomes" id="UP000019374"/>
    </source>
</evidence>
<evidence type="ECO:0000313" key="1">
    <source>
        <dbReference type="EMBL" id="EQL00206.1"/>
    </source>
</evidence>
<sequence length="87" mass="9388">MVTTACFPPSARRYPALRTPYLASYVERGKATDHRETICTAVMGDGADDNASQRKRIAVAVRKPFVCVLPLGLLRAVPPPFFPVAGG</sequence>
<dbReference type="AlphaFoldDB" id="T5ACT4"/>
<name>T5ACT4_OPHSC</name>